<name>A0A498R7J6_9FIRM</name>
<sequence>MNESDELSSSAFLNVFVTLVLFLEENQDTSIPIWIIKAVLQHYNILL</sequence>
<protein>
    <submittedName>
        <fullName evidence="1">Uncharacterized protein</fullName>
    </submittedName>
</protein>
<evidence type="ECO:0000313" key="1">
    <source>
        <dbReference type="EMBL" id="VBB05098.1"/>
    </source>
</evidence>
<evidence type="ECO:0000313" key="2">
    <source>
        <dbReference type="Proteomes" id="UP000277811"/>
    </source>
</evidence>
<gene>
    <name evidence="1" type="ORF">LUCI_0304</name>
</gene>
<dbReference type="AlphaFoldDB" id="A0A498R7J6"/>
<accession>A0A498R7J6</accession>
<proteinExistence type="predicted"/>
<organism evidence="1 2">
    <name type="scientific">Lucifera butyrica</name>
    <dbReference type="NCBI Taxonomy" id="1351585"/>
    <lineage>
        <taxon>Bacteria</taxon>
        <taxon>Bacillati</taxon>
        <taxon>Bacillota</taxon>
        <taxon>Negativicutes</taxon>
        <taxon>Veillonellales</taxon>
        <taxon>Veillonellaceae</taxon>
        <taxon>Lucifera</taxon>
    </lineage>
</organism>
<reference evidence="1 2" key="1">
    <citation type="submission" date="2018-06" db="EMBL/GenBank/DDBJ databases">
        <authorList>
            <person name="Strepis N."/>
        </authorList>
    </citation>
    <scope>NUCLEOTIDE SEQUENCE [LARGE SCALE GENOMIC DNA]</scope>
    <source>
        <strain evidence="1">LUCI</strain>
    </source>
</reference>
<dbReference type="EMBL" id="UPPP01000052">
    <property type="protein sequence ID" value="VBB05098.1"/>
    <property type="molecule type" value="Genomic_DNA"/>
</dbReference>
<dbReference type="Proteomes" id="UP000277811">
    <property type="component" value="Unassembled WGS sequence"/>
</dbReference>
<keyword evidence="2" id="KW-1185">Reference proteome</keyword>